<dbReference type="Proteomes" id="UP001420932">
    <property type="component" value="Unassembled WGS sequence"/>
</dbReference>
<evidence type="ECO:0000313" key="3">
    <source>
        <dbReference type="Proteomes" id="UP001420932"/>
    </source>
</evidence>
<feature type="compositionally biased region" description="Basic residues" evidence="1">
    <location>
        <begin position="175"/>
        <end position="193"/>
    </location>
</feature>
<reference evidence="2 3" key="1">
    <citation type="submission" date="2024-01" db="EMBL/GenBank/DDBJ databases">
        <title>Genome assemblies of Stephania.</title>
        <authorList>
            <person name="Yang L."/>
        </authorList>
    </citation>
    <scope>NUCLEOTIDE SEQUENCE [LARGE SCALE GENOMIC DNA]</scope>
    <source>
        <strain evidence="2">YNDBR</strain>
        <tissue evidence="2">Leaf</tissue>
    </source>
</reference>
<name>A0AAP0ITN9_9MAGN</name>
<comment type="caution">
    <text evidence="2">The sequence shown here is derived from an EMBL/GenBank/DDBJ whole genome shotgun (WGS) entry which is preliminary data.</text>
</comment>
<protein>
    <submittedName>
        <fullName evidence="2">Uncharacterized protein</fullName>
    </submittedName>
</protein>
<keyword evidence="3" id="KW-1185">Reference proteome</keyword>
<evidence type="ECO:0000256" key="1">
    <source>
        <dbReference type="SAM" id="MobiDB-lite"/>
    </source>
</evidence>
<accession>A0AAP0ITN9</accession>
<gene>
    <name evidence="2" type="ORF">Syun_018400</name>
</gene>
<proteinExistence type="predicted"/>
<feature type="region of interest" description="Disordered" evidence="1">
    <location>
        <begin position="154"/>
        <end position="220"/>
    </location>
</feature>
<dbReference type="EMBL" id="JBBNAF010000008">
    <property type="protein sequence ID" value="KAK9120783.1"/>
    <property type="molecule type" value="Genomic_DNA"/>
</dbReference>
<dbReference type="AlphaFoldDB" id="A0AAP0ITN9"/>
<organism evidence="2 3">
    <name type="scientific">Stephania yunnanensis</name>
    <dbReference type="NCBI Taxonomy" id="152371"/>
    <lineage>
        <taxon>Eukaryota</taxon>
        <taxon>Viridiplantae</taxon>
        <taxon>Streptophyta</taxon>
        <taxon>Embryophyta</taxon>
        <taxon>Tracheophyta</taxon>
        <taxon>Spermatophyta</taxon>
        <taxon>Magnoliopsida</taxon>
        <taxon>Ranunculales</taxon>
        <taxon>Menispermaceae</taxon>
        <taxon>Menispermoideae</taxon>
        <taxon>Cissampelideae</taxon>
        <taxon>Stephania</taxon>
    </lineage>
</organism>
<evidence type="ECO:0000313" key="2">
    <source>
        <dbReference type="EMBL" id="KAK9120783.1"/>
    </source>
</evidence>
<feature type="compositionally biased region" description="Low complexity" evidence="1">
    <location>
        <begin position="202"/>
        <end position="213"/>
    </location>
</feature>
<sequence>MASFGWPSLAKPDVVINKLTPLQSVLLRRKRKIWEYLPNKLMILNAITPGVITISIDDVDTWIAPFEKALSTCHVQVIARVTPIAPSEKALLVSTWTCLVWPSLAGAAISALAGVANHRQIFRRCRRCRAAVSSTAQSRCPAAPPLSLRAAAGSSLPRSRCRPPALPVHAASAARPRRHRPRGRPAARRRHCRPPPPRRWSRASSPSSPRAVAQPLSAPRSRAATVRASLRLSPLLAAHRPRPRRLRRYFPARRWWCISSPVRRLLAAISFFFFLTTTTASGGS</sequence>